<dbReference type="AlphaFoldDB" id="A0A814LQ96"/>
<reference evidence="2" key="1">
    <citation type="submission" date="2021-02" db="EMBL/GenBank/DDBJ databases">
        <authorList>
            <person name="Nowell W R."/>
        </authorList>
    </citation>
    <scope>NUCLEOTIDE SEQUENCE</scope>
</reference>
<accession>A0A814LQ96</accession>
<proteinExistence type="predicted"/>
<dbReference type="EMBL" id="CAJNOJ010000084">
    <property type="protein sequence ID" value="CAF1067785.1"/>
    <property type="molecule type" value="Genomic_DNA"/>
</dbReference>
<evidence type="ECO:0000313" key="4">
    <source>
        <dbReference type="Proteomes" id="UP000663828"/>
    </source>
</evidence>
<gene>
    <name evidence="2" type="ORF">EDS130_LOCUS18273</name>
    <name evidence="3" type="ORF">XAT740_LOCUS44460</name>
</gene>
<sequence>MTDAKSSNLSQSVTETCEQTLTVHKSKSPSRTKTNPSAKRQREEDDDSTSECESQPRKAPSPVHYQDTTFSDKNAMYYSFSSSSSSSKDQRSESTQVNPVQQRLKQVLVERELGDEDEQKRKLAAAKEALFPHALATSFNEVADTLRNERRQEFCPIYKDETPEQVALRLAKRKPVGSLLAKRIRWDELKRRREEEERKAQMFSYSEPYGSAYDNQSSFSNPYEQYYATIQNQYDMMAKMNHAQQEYSGFWPEHQQNYYQNNDQVVHNSVQYQAPPYTYPYSSMNANFSSADYYYLQQQPPPPPPDEP</sequence>
<keyword evidence="4" id="KW-1185">Reference proteome</keyword>
<dbReference type="OrthoDB" id="10033323at2759"/>
<feature type="compositionally biased region" description="Polar residues" evidence="1">
    <location>
        <begin position="1"/>
        <end position="23"/>
    </location>
</feature>
<dbReference type="Proteomes" id="UP000663852">
    <property type="component" value="Unassembled WGS sequence"/>
</dbReference>
<name>A0A814LQ96_ADIRI</name>
<evidence type="ECO:0000313" key="2">
    <source>
        <dbReference type="EMBL" id="CAF1067785.1"/>
    </source>
</evidence>
<feature type="region of interest" description="Disordered" evidence="1">
    <location>
        <begin position="1"/>
        <end position="102"/>
    </location>
</feature>
<protein>
    <submittedName>
        <fullName evidence="2">Uncharacterized protein</fullName>
    </submittedName>
</protein>
<dbReference type="EMBL" id="CAJNOR010005642">
    <property type="protein sequence ID" value="CAF1570841.1"/>
    <property type="molecule type" value="Genomic_DNA"/>
</dbReference>
<evidence type="ECO:0000313" key="3">
    <source>
        <dbReference type="EMBL" id="CAF1570841.1"/>
    </source>
</evidence>
<dbReference type="Proteomes" id="UP000663828">
    <property type="component" value="Unassembled WGS sequence"/>
</dbReference>
<evidence type="ECO:0000256" key="1">
    <source>
        <dbReference type="SAM" id="MobiDB-lite"/>
    </source>
</evidence>
<organism evidence="2 5">
    <name type="scientific">Adineta ricciae</name>
    <name type="common">Rotifer</name>
    <dbReference type="NCBI Taxonomy" id="249248"/>
    <lineage>
        <taxon>Eukaryota</taxon>
        <taxon>Metazoa</taxon>
        <taxon>Spiralia</taxon>
        <taxon>Gnathifera</taxon>
        <taxon>Rotifera</taxon>
        <taxon>Eurotatoria</taxon>
        <taxon>Bdelloidea</taxon>
        <taxon>Adinetida</taxon>
        <taxon>Adinetidae</taxon>
        <taxon>Adineta</taxon>
    </lineage>
</organism>
<evidence type="ECO:0000313" key="5">
    <source>
        <dbReference type="Proteomes" id="UP000663852"/>
    </source>
</evidence>
<comment type="caution">
    <text evidence="2">The sequence shown here is derived from an EMBL/GenBank/DDBJ whole genome shotgun (WGS) entry which is preliminary data.</text>
</comment>